<dbReference type="Gene3D" id="2.60.40.10">
    <property type="entry name" value="Immunoglobulins"/>
    <property type="match status" value="1"/>
</dbReference>
<proteinExistence type="inferred from homology"/>
<gene>
    <name evidence="7" type="ORF">RXV79_03120</name>
</gene>
<dbReference type="PANTHER" id="PTHR30504">
    <property type="entry name" value="GLUCANS BIOSYNTHESIS PROTEIN"/>
    <property type="match status" value="1"/>
</dbReference>
<comment type="subcellular location">
    <subcellularLocation>
        <location evidence="1">Periplasm</location>
    </subcellularLocation>
</comment>
<comment type="pathway">
    <text evidence="2">Glycan metabolism; osmoregulated periplasmic glucan (OPG) biosynthesis.</text>
</comment>
<evidence type="ECO:0000313" key="7">
    <source>
        <dbReference type="EMBL" id="WOB09055.1"/>
    </source>
</evidence>
<dbReference type="PANTHER" id="PTHR30504:SF4">
    <property type="entry name" value="GLUCANS BIOSYNTHESIS PROTEIN G"/>
    <property type="match status" value="1"/>
</dbReference>
<keyword evidence="8" id="KW-1185">Reference proteome</keyword>
<sequence length="515" mass="57550">MVRRTATRGLLLFVLAVLCVWDARAFGFDDVAERARQLATKPYVAPKEQLPAELKALDYDGYRDIRFKPERALWKKEGLPFELAFFHLGKFQTLPVQIHEITPQGVRHVAFDKNDFDYGRNKLSPSTWGDLGFAGFRVHYALNNPAYKDELVVFLGASYFRALGKGQHYGLSARGLAIDTVGGSGEEFPRFSEFWIERPAPGATSLVIHALLDSPRAAGAYRFTLRPGDNSVADVQARLFLRAGGSPIATLGIAPLTSMFHHGENTPRVADFRPEVHDSDGLMVASGDGKGGVEWLWRPLINPRRTLVTSFASKEPKGFGLMQRDRTAANYEDTEAQYHQRPSAWVEPVGNWGPGRVELMLLHTPDETDDNVVAYWVPSTLPAAGQPLDFAYRLHWQGEQQQRPPAGWAVQSRLGHGFIDRKAKRDPNELQYVVDFDGPALRNLPADAPVKAVVSSNAAGRIVERNAYRNPLTNTWRMTVRVTRLQPTQPVELRAFLQNGDSALTETWTNIIQPD</sequence>
<organism evidence="7 8">
    <name type="scientific">Piscinibacter gummiphilus</name>
    <dbReference type="NCBI Taxonomy" id="946333"/>
    <lineage>
        <taxon>Bacteria</taxon>
        <taxon>Pseudomonadati</taxon>
        <taxon>Pseudomonadota</taxon>
        <taxon>Betaproteobacteria</taxon>
        <taxon>Burkholderiales</taxon>
        <taxon>Sphaerotilaceae</taxon>
        <taxon>Piscinibacter</taxon>
    </lineage>
</organism>
<evidence type="ECO:0000256" key="5">
    <source>
        <dbReference type="ARBA" id="ARBA00022764"/>
    </source>
</evidence>
<evidence type="ECO:0000256" key="4">
    <source>
        <dbReference type="ARBA" id="ARBA00015376"/>
    </source>
</evidence>
<dbReference type="InterPro" id="IPR007444">
    <property type="entry name" value="Glucan_biosyn_MdoG_C"/>
</dbReference>
<reference evidence="7 8" key="1">
    <citation type="submission" date="2023-10" db="EMBL/GenBank/DDBJ databases">
        <title>Bacteria for the degradation of biodegradable plastic PBAT(Polybutylene adipate terephthalate).</title>
        <authorList>
            <person name="Weon H.-Y."/>
            <person name="Yeon J."/>
        </authorList>
    </citation>
    <scope>NUCLEOTIDE SEQUENCE [LARGE SCALE GENOMIC DNA]</scope>
    <source>
        <strain evidence="7 8">SBD 7-3</strain>
    </source>
</reference>
<keyword evidence="5" id="KW-0574">Periplasm</keyword>
<evidence type="ECO:0000313" key="8">
    <source>
        <dbReference type="Proteomes" id="UP001303946"/>
    </source>
</evidence>
<dbReference type="SUPFAM" id="SSF74650">
    <property type="entry name" value="Galactose mutarotase-like"/>
    <property type="match status" value="1"/>
</dbReference>
<name>A0ABZ0CVQ2_9BURK</name>
<dbReference type="Pfam" id="PF04349">
    <property type="entry name" value="MdoG"/>
    <property type="match status" value="1"/>
</dbReference>
<feature type="domain" description="Glucan biosynthesis periplasmic MdoG C-terminal" evidence="6">
    <location>
        <begin position="26"/>
        <end position="509"/>
    </location>
</feature>
<dbReference type="EMBL" id="CP136336">
    <property type="protein sequence ID" value="WOB09055.1"/>
    <property type="molecule type" value="Genomic_DNA"/>
</dbReference>
<accession>A0ABZ0CVQ2</accession>
<dbReference type="InterPro" id="IPR011013">
    <property type="entry name" value="Gal_mutarotase_sf_dom"/>
</dbReference>
<dbReference type="SUPFAM" id="SSF81296">
    <property type="entry name" value="E set domains"/>
    <property type="match status" value="1"/>
</dbReference>
<comment type="similarity">
    <text evidence="3">Belongs to the OpgD/OpgG family.</text>
</comment>
<dbReference type="PIRSF" id="PIRSF006281">
    <property type="entry name" value="MdoG"/>
    <property type="match status" value="1"/>
</dbReference>
<dbReference type="Proteomes" id="UP001303946">
    <property type="component" value="Chromosome"/>
</dbReference>
<evidence type="ECO:0000259" key="6">
    <source>
        <dbReference type="Pfam" id="PF04349"/>
    </source>
</evidence>
<protein>
    <recommendedName>
        <fullName evidence="4">Glucans biosynthesis protein G</fullName>
    </recommendedName>
</protein>
<evidence type="ECO:0000256" key="3">
    <source>
        <dbReference type="ARBA" id="ARBA00009284"/>
    </source>
</evidence>
<dbReference type="InterPro" id="IPR014438">
    <property type="entry name" value="Glucan_biosyn_MdoG/MdoD"/>
</dbReference>
<dbReference type="InterPro" id="IPR014718">
    <property type="entry name" value="GH-type_carb-bd"/>
</dbReference>
<evidence type="ECO:0000256" key="1">
    <source>
        <dbReference type="ARBA" id="ARBA00004418"/>
    </source>
</evidence>
<dbReference type="InterPro" id="IPR013783">
    <property type="entry name" value="Ig-like_fold"/>
</dbReference>
<evidence type="ECO:0000256" key="2">
    <source>
        <dbReference type="ARBA" id="ARBA00005001"/>
    </source>
</evidence>
<dbReference type="InterPro" id="IPR014756">
    <property type="entry name" value="Ig_E-set"/>
</dbReference>
<dbReference type="Gene3D" id="2.70.98.10">
    <property type="match status" value="1"/>
</dbReference>